<protein>
    <recommendedName>
        <fullName evidence="9">Glycosyltransferase RgtA/B/C/D-like domain-containing protein</fullName>
    </recommendedName>
</protein>
<dbReference type="EMBL" id="MFZS01000022">
    <property type="protein sequence ID" value="OGK28898.1"/>
    <property type="molecule type" value="Genomic_DNA"/>
</dbReference>
<feature type="transmembrane region" description="Helical" evidence="8">
    <location>
        <begin position="238"/>
        <end position="257"/>
    </location>
</feature>
<evidence type="ECO:0000256" key="8">
    <source>
        <dbReference type="SAM" id="Phobius"/>
    </source>
</evidence>
<sequence>MPTKNEEKVTPQFPKKYTILIFGFLMSIALLFRLYNLSSPIAEWHSWRQADTAAVARNFVSGKFDLLRPRFDDLSNIQSGLYNPQGYRMVEFPIYNAIFATSYKYLPVLPLEVYGRLTTAFFSLILLAIIFIFMKKEHGIVAAFFSGLIFAVFPYFVFYSRAILPDMTSLSLMFMSIFILYITYEKKRDFRYQVVSIVIATLLASLSVLVKPVSAFYLPLAGFIFLRFYRTRIIKQPLVYFYFIVLFIPFILWRQWIHQFPEGIPVFEWLFFQTNTPNGRENIFFRPAFFRWIFHERINNLILGGFLSSALIVGILSKIRKSFFLLTVGLSSLLYLFIFQGGNLQHDYYQIMIIPALVMFCGKGLTVLMAEKKVFTSQIFSAIVILCILAFSWFISYFKVRDYYAFDPNLIRIAGIIKTVTSPGDKIVTDTIGDTTILYLSGRKGYPAVTKDLDEIKKDGLSYFVTMNKSVADEIRKKKNPYFESDAVYIFKL</sequence>
<keyword evidence="2" id="KW-1003">Cell membrane</keyword>
<dbReference type="AlphaFoldDB" id="A0A1F7HCI2"/>
<dbReference type="Proteomes" id="UP000177027">
    <property type="component" value="Unassembled WGS sequence"/>
</dbReference>
<feature type="transmembrane region" description="Helical" evidence="8">
    <location>
        <begin position="17"/>
        <end position="35"/>
    </location>
</feature>
<evidence type="ECO:0000256" key="1">
    <source>
        <dbReference type="ARBA" id="ARBA00004651"/>
    </source>
</evidence>
<evidence type="ECO:0000256" key="7">
    <source>
        <dbReference type="ARBA" id="ARBA00023136"/>
    </source>
</evidence>
<dbReference type="InterPro" id="IPR038731">
    <property type="entry name" value="RgtA/B/C-like"/>
</dbReference>
<feature type="transmembrane region" description="Helical" evidence="8">
    <location>
        <begin position="140"/>
        <end position="157"/>
    </location>
</feature>
<evidence type="ECO:0000259" key="9">
    <source>
        <dbReference type="Pfam" id="PF13231"/>
    </source>
</evidence>
<evidence type="ECO:0000313" key="10">
    <source>
        <dbReference type="EMBL" id="OGK28898.1"/>
    </source>
</evidence>
<keyword evidence="7 8" id="KW-0472">Membrane</keyword>
<keyword evidence="6 8" id="KW-1133">Transmembrane helix</keyword>
<evidence type="ECO:0000256" key="6">
    <source>
        <dbReference type="ARBA" id="ARBA00022989"/>
    </source>
</evidence>
<dbReference type="InterPro" id="IPR050297">
    <property type="entry name" value="LipidA_mod_glycosyltrf_83"/>
</dbReference>
<feature type="domain" description="Glycosyltransferase RgtA/B/C/D-like" evidence="9">
    <location>
        <begin position="115"/>
        <end position="253"/>
    </location>
</feature>
<evidence type="ECO:0000256" key="3">
    <source>
        <dbReference type="ARBA" id="ARBA00022676"/>
    </source>
</evidence>
<evidence type="ECO:0000256" key="4">
    <source>
        <dbReference type="ARBA" id="ARBA00022679"/>
    </source>
</evidence>
<accession>A0A1F7HCI2</accession>
<feature type="transmembrane region" description="Helical" evidence="8">
    <location>
        <begin position="163"/>
        <end position="183"/>
    </location>
</feature>
<evidence type="ECO:0000256" key="5">
    <source>
        <dbReference type="ARBA" id="ARBA00022692"/>
    </source>
</evidence>
<dbReference type="PANTHER" id="PTHR33908:SF11">
    <property type="entry name" value="MEMBRANE PROTEIN"/>
    <property type="match status" value="1"/>
</dbReference>
<dbReference type="PANTHER" id="PTHR33908">
    <property type="entry name" value="MANNOSYLTRANSFERASE YKCB-RELATED"/>
    <property type="match status" value="1"/>
</dbReference>
<dbReference type="GO" id="GO:0016763">
    <property type="term" value="F:pentosyltransferase activity"/>
    <property type="evidence" value="ECO:0007669"/>
    <property type="project" value="TreeGrafter"/>
</dbReference>
<dbReference type="Pfam" id="PF13231">
    <property type="entry name" value="PMT_2"/>
    <property type="match status" value="1"/>
</dbReference>
<evidence type="ECO:0000256" key="2">
    <source>
        <dbReference type="ARBA" id="ARBA00022475"/>
    </source>
</evidence>
<keyword evidence="5 8" id="KW-0812">Transmembrane</keyword>
<feature type="transmembrane region" description="Helical" evidence="8">
    <location>
        <begin position="323"/>
        <end position="342"/>
    </location>
</feature>
<keyword evidence="3" id="KW-0328">Glycosyltransferase</keyword>
<gene>
    <name evidence="10" type="ORF">A3D06_02460</name>
</gene>
<comment type="caution">
    <text evidence="10">The sequence shown here is derived from an EMBL/GenBank/DDBJ whole genome shotgun (WGS) entry which is preliminary data.</text>
</comment>
<reference evidence="10 11" key="1">
    <citation type="journal article" date="2016" name="Nat. Commun.">
        <title>Thousands of microbial genomes shed light on interconnected biogeochemical processes in an aquifer system.</title>
        <authorList>
            <person name="Anantharaman K."/>
            <person name="Brown C.T."/>
            <person name="Hug L.A."/>
            <person name="Sharon I."/>
            <person name="Castelle C.J."/>
            <person name="Probst A.J."/>
            <person name="Thomas B.C."/>
            <person name="Singh A."/>
            <person name="Wilkins M.J."/>
            <person name="Karaoz U."/>
            <person name="Brodie E.L."/>
            <person name="Williams K.H."/>
            <person name="Hubbard S.S."/>
            <person name="Banfield J.F."/>
        </authorList>
    </citation>
    <scope>NUCLEOTIDE SEQUENCE [LARGE SCALE GENOMIC DNA]</scope>
</reference>
<proteinExistence type="predicted"/>
<feature type="transmembrane region" description="Helical" evidence="8">
    <location>
        <begin position="215"/>
        <end position="231"/>
    </location>
</feature>
<feature type="transmembrane region" description="Helical" evidence="8">
    <location>
        <begin position="348"/>
        <end position="367"/>
    </location>
</feature>
<dbReference type="GO" id="GO:0009103">
    <property type="term" value="P:lipopolysaccharide biosynthetic process"/>
    <property type="evidence" value="ECO:0007669"/>
    <property type="project" value="UniProtKB-ARBA"/>
</dbReference>
<dbReference type="GO" id="GO:0005886">
    <property type="term" value="C:plasma membrane"/>
    <property type="evidence" value="ECO:0007669"/>
    <property type="project" value="UniProtKB-SubCell"/>
</dbReference>
<keyword evidence="4" id="KW-0808">Transferase</keyword>
<feature type="transmembrane region" description="Helical" evidence="8">
    <location>
        <begin position="298"/>
        <end position="316"/>
    </location>
</feature>
<organism evidence="10 11">
    <name type="scientific">Candidatus Roizmanbacteria bacterium RIFCSPHIGHO2_02_FULL_40_9</name>
    <dbReference type="NCBI Taxonomy" id="1802042"/>
    <lineage>
        <taxon>Bacteria</taxon>
        <taxon>Candidatus Roizmaniibacteriota</taxon>
    </lineage>
</organism>
<evidence type="ECO:0000313" key="11">
    <source>
        <dbReference type="Proteomes" id="UP000177027"/>
    </source>
</evidence>
<feature type="transmembrane region" description="Helical" evidence="8">
    <location>
        <begin position="113"/>
        <end position="133"/>
    </location>
</feature>
<comment type="subcellular location">
    <subcellularLocation>
        <location evidence="1">Cell membrane</location>
        <topology evidence="1">Multi-pass membrane protein</topology>
    </subcellularLocation>
</comment>
<name>A0A1F7HCI2_9BACT</name>
<feature type="transmembrane region" description="Helical" evidence="8">
    <location>
        <begin position="379"/>
        <end position="398"/>
    </location>
</feature>
<feature type="transmembrane region" description="Helical" evidence="8">
    <location>
        <begin position="190"/>
        <end position="209"/>
    </location>
</feature>